<dbReference type="InterPro" id="IPR010451">
    <property type="entry name" value="Acetoacetate_decarboxylase"/>
</dbReference>
<accession>A0A1Q9LJC3</accession>
<dbReference type="AlphaFoldDB" id="A0A1Q9LJC3"/>
<evidence type="ECO:0000313" key="1">
    <source>
        <dbReference type="EMBL" id="OLR92079.1"/>
    </source>
</evidence>
<dbReference type="Pfam" id="PF06314">
    <property type="entry name" value="ADC"/>
    <property type="match status" value="1"/>
</dbReference>
<proteinExistence type="predicted"/>
<organism evidence="1 2">
    <name type="scientific">Actinokineospora bangkokensis</name>
    <dbReference type="NCBI Taxonomy" id="1193682"/>
    <lineage>
        <taxon>Bacteria</taxon>
        <taxon>Bacillati</taxon>
        <taxon>Actinomycetota</taxon>
        <taxon>Actinomycetes</taxon>
        <taxon>Pseudonocardiales</taxon>
        <taxon>Pseudonocardiaceae</taxon>
        <taxon>Actinokineospora</taxon>
    </lineage>
</organism>
<dbReference type="OrthoDB" id="834556at2"/>
<dbReference type="EMBL" id="MKQR01000017">
    <property type="protein sequence ID" value="OLR92079.1"/>
    <property type="molecule type" value="Genomic_DNA"/>
</dbReference>
<dbReference type="Proteomes" id="UP000186040">
    <property type="component" value="Unassembled WGS sequence"/>
</dbReference>
<dbReference type="SUPFAM" id="SSF160104">
    <property type="entry name" value="Acetoacetate decarboxylase-like"/>
    <property type="match status" value="1"/>
</dbReference>
<comment type="caution">
    <text evidence="1">The sequence shown here is derived from an EMBL/GenBank/DDBJ whole genome shotgun (WGS) entry which is preliminary data.</text>
</comment>
<dbReference type="STRING" id="1193682.BJP25_22250"/>
<evidence type="ECO:0008006" key="3">
    <source>
        <dbReference type="Google" id="ProtNLM"/>
    </source>
</evidence>
<sequence length="199" mass="22002">MTYPPEPWHLRGDLHLSVWLVRKADWVLPPGTSAVRVGPWHLVGTAWVDYQEGSVLTYREVMSTLLVRAGWRVLPTVTHIWVDSPESRDGGRALWGIPKGLARFTVDGERWDAVQVDGVAVGSARVRVGRGLPWRVPVRFSVAQELRGALKVSPVRSRARVHVSRVEWGAAAEGPLGFLAGRRPVVSLSLRGFEMSFGG</sequence>
<keyword evidence="2" id="KW-1185">Reference proteome</keyword>
<dbReference type="GO" id="GO:0016829">
    <property type="term" value="F:lyase activity"/>
    <property type="evidence" value="ECO:0007669"/>
    <property type="project" value="InterPro"/>
</dbReference>
<protein>
    <recommendedName>
        <fullName evidence="3">Acetoacetate decarboxylase</fullName>
    </recommendedName>
</protein>
<name>A0A1Q9LJC3_9PSEU</name>
<dbReference type="InterPro" id="IPR023375">
    <property type="entry name" value="ADC_dom_sf"/>
</dbReference>
<reference evidence="1 2" key="1">
    <citation type="submission" date="2016-10" db="EMBL/GenBank/DDBJ databases">
        <title>The Draft Genome Sequence of Actinokineospora bangkokensis 44EHWT reveals the biosynthetic pathway of antifungal compounds Thailandins with unusual extender unit butylmalonyl-CoA.</title>
        <authorList>
            <person name="Greule A."/>
            <person name="Intra B."/>
            <person name="Flemming S."/>
            <person name="Rommel M.G."/>
            <person name="Panbangred W."/>
            <person name="Bechthold A."/>
        </authorList>
    </citation>
    <scope>NUCLEOTIDE SEQUENCE [LARGE SCALE GENOMIC DNA]</scope>
    <source>
        <strain evidence="1 2">44EHW</strain>
    </source>
</reference>
<gene>
    <name evidence="1" type="ORF">BJP25_22250</name>
</gene>
<dbReference type="RefSeq" id="WP_075975965.1">
    <property type="nucleotide sequence ID" value="NZ_MKQR01000017.1"/>
</dbReference>
<dbReference type="Gene3D" id="2.40.400.10">
    <property type="entry name" value="Acetoacetate decarboxylase-like"/>
    <property type="match status" value="1"/>
</dbReference>
<evidence type="ECO:0000313" key="2">
    <source>
        <dbReference type="Proteomes" id="UP000186040"/>
    </source>
</evidence>